<keyword evidence="2" id="KW-1185">Reference proteome</keyword>
<dbReference type="Proteomes" id="UP000326289">
    <property type="component" value="Unassembled WGS sequence"/>
</dbReference>
<reference evidence="1 2" key="1">
    <citation type="submission" date="2019-04" db="EMBL/GenBank/DDBJ databases">
        <title>Fungal friends and foes A comparative genomics study of 23 Aspergillus species from section Flavi.</title>
        <authorList>
            <consortium name="DOE Joint Genome Institute"/>
            <person name="Kjaerbolling I."/>
            <person name="Vesth T.C."/>
            <person name="Frisvad J.C."/>
            <person name="Nybo J.L."/>
            <person name="Theobald S."/>
            <person name="Kildgaard S."/>
            <person name="Petersen T.I."/>
            <person name="Kuo A."/>
            <person name="Sato A."/>
            <person name="Lyhne E.K."/>
            <person name="Kogle M.E."/>
            <person name="Wiebenga A."/>
            <person name="Kun R.S."/>
            <person name="Lubbers R.J."/>
            <person name="Makela M.R."/>
            <person name="Barry K."/>
            <person name="Chovatia M."/>
            <person name="Clum A."/>
            <person name="Daum C."/>
            <person name="Haridas S."/>
            <person name="He G."/>
            <person name="LaButti K."/>
            <person name="Lipzen A."/>
            <person name="Mondo S."/>
            <person name="Pangilinan J."/>
            <person name="Riley R."/>
            <person name="Salamov A."/>
            <person name="Simmons B.A."/>
            <person name="Magnuson J.K."/>
            <person name="Henrissat B."/>
            <person name="Mortensen U.H."/>
            <person name="Larsen T.O."/>
            <person name="De vries R.P."/>
            <person name="Grigoriev I.V."/>
            <person name="Machida M."/>
            <person name="Baker S.E."/>
            <person name="Andersen M.R."/>
        </authorList>
    </citation>
    <scope>NUCLEOTIDE SEQUENCE [LARGE SCALE GENOMIC DNA]</scope>
    <source>
        <strain evidence="1 2">CBS 117635</strain>
    </source>
</reference>
<dbReference type="AlphaFoldDB" id="A0A5N6JPC6"/>
<proteinExistence type="predicted"/>
<name>A0A5N6JPC6_9EURO</name>
<dbReference type="EMBL" id="ML732764">
    <property type="protein sequence ID" value="KAB8279637.1"/>
    <property type="molecule type" value="Genomic_DNA"/>
</dbReference>
<organism evidence="1 2">
    <name type="scientific">Aspergillus minisclerotigenes</name>
    <dbReference type="NCBI Taxonomy" id="656917"/>
    <lineage>
        <taxon>Eukaryota</taxon>
        <taxon>Fungi</taxon>
        <taxon>Dikarya</taxon>
        <taxon>Ascomycota</taxon>
        <taxon>Pezizomycotina</taxon>
        <taxon>Eurotiomycetes</taxon>
        <taxon>Eurotiomycetidae</taxon>
        <taxon>Eurotiales</taxon>
        <taxon>Aspergillaceae</taxon>
        <taxon>Aspergillus</taxon>
        <taxon>Aspergillus subgen. Circumdati</taxon>
    </lineage>
</organism>
<evidence type="ECO:0000313" key="2">
    <source>
        <dbReference type="Proteomes" id="UP000326289"/>
    </source>
</evidence>
<gene>
    <name evidence="1" type="ORF">BDV30DRAFT_4265</name>
</gene>
<evidence type="ECO:0000313" key="1">
    <source>
        <dbReference type="EMBL" id="KAB8279637.1"/>
    </source>
</evidence>
<sequence>MDQAKLHPMDYQLDSDYSESRFSTYRQMGLNTRRFEQRAQSNLKRKTPTWRETVEQRSSSISYPRHLTFKSQLPRGYHGSGKYRLSRYAFSHITDNPLNPIENIGESPSFACKFFYLRKDSVRSSPGWHRNALRNNCLEYLQHKDGGFTEIHATLCASFRISDSMMPLIPHHRLVLHAGAGAHSSP</sequence>
<protein>
    <submittedName>
        <fullName evidence="1">Uncharacterized protein</fullName>
    </submittedName>
</protein>
<accession>A0A5N6JPC6</accession>